<keyword evidence="1" id="KW-1277">Toxin-antitoxin system</keyword>
<dbReference type="NCBIfam" id="TIGR02385">
    <property type="entry name" value="RelE_StbE"/>
    <property type="match status" value="1"/>
</dbReference>
<organism evidence="2 3">
    <name type="scientific">Candidatus Beckwithbacteria bacterium CG10_big_fil_rev_8_21_14_0_10_34_10</name>
    <dbReference type="NCBI Taxonomy" id="1974495"/>
    <lineage>
        <taxon>Bacteria</taxon>
        <taxon>Candidatus Beckwithiibacteriota</taxon>
    </lineage>
</organism>
<dbReference type="Gene3D" id="3.30.2310.20">
    <property type="entry name" value="RelE-like"/>
    <property type="match status" value="1"/>
</dbReference>
<name>A0A2H0W8G7_9BACT</name>
<dbReference type="Proteomes" id="UP000230093">
    <property type="component" value="Unassembled WGS sequence"/>
</dbReference>
<dbReference type="Pfam" id="PF05016">
    <property type="entry name" value="ParE_toxin"/>
    <property type="match status" value="1"/>
</dbReference>
<reference evidence="3" key="1">
    <citation type="submission" date="2017-09" db="EMBL/GenBank/DDBJ databases">
        <title>Depth-based differentiation of microbial function through sediment-hosted aquifers and enrichment of novel symbionts in the deep terrestrial subsurface.</title>
        <authorList>
            <person name="Probst A.J."/>
            <person name="Ladd B."/>
            <person name="Jarett J.K."/>
            <person name="Geller-Mcgrath D.E."/>
            <person name="Sieber C.M.K."/>
            <person name="Emerson J.B."/>
            <person name="Anantharaman K."/>
            <person name="Thomas B.C."/>
            <person name="Malmstrom R."/>
            <person name="Stieglmeier M."/>
            <person name="Klingl A."/>
            <person name="Woyke T."/>
            <person name="Ryan C.M."/>
            <person name="Banfield J.F."/>
        </authorList>
    </citation>
    <scope>NUCLEOTIDE SEQUENCE [LARGE SCALE GENOMIC DNA]</scope>
</reference>
<sequence>MNQVILTPQAQKDLKKIPTKKRLKIKKKAELLKDNLHGGKKLSGDLKNYYSLKIWPYRIIYQIIKKKVWIIHVQHRQGVYK</sequence>
<proteinExistence type="predicted"/>
<dbReference type="InterPro" id="IPR007712">
    <property type="entry name" value="RelE/ParE_toxin"/>
</dbReference>
<evidence type="ECO:0000256" key="1">
    <source>
        <dbReference type="ARBA" id="ARBA00022649"/>
    </source>
</evidence>
<evidence type="ECO:0000313" key="3">
    <source>
        <dbReference type="Proteomes" id="UP000230093"/>
    </source>
</evidence>
<evidence type="ECO:0008006" key="4">
    <source>
        <dbReference type="Google" id="ProtNLM"/>
    </source>
</evidence>
<dbReference type="PANTHER" id="PTHR38813">
    <property type="match status" value="1"/>
</dbReference>
<dbReference type="PANTHER" id="PTHR38813:SF1">
    <property type="entry name" value="TOXIN RELE1-RELATED"/>
    <property type="match status" value="1"/>
</dbReference>
<dbReference type="SUPFAM" id="SSF143011">
    <property type="entry name" value="RelE-like"/>
    <property type="match status" value="1"/>
</dbReference>
<accession>A0A2H0W8G7</accession>
<dbReference type="InterPro" id="IPR035093">
    <property type="entry name" value="RelE/ParE_toxin_dom_sf"/>
</dbReference>
<dbReference type="InterPro" id="IPR052747">
    <property type="entry name" value="TA_system_RelE_toxin"/>
</dbReference>
<dbReference type="AlphaFoldDB" id="A0A2H0W8G7"/>
<evidence type="ECO:0000313" key="2">
    <source>
        <dbReference type="EMBL" id="PIS08953.1"/>
    </source>
</evidence>
<comment type="caution">
    <text evidence="2">The sequence shown here is derived from an EMBL/GenBank/DDBJ whole genome shotgun (WGS) entry which is preliminary data.</text>
</comment>
<gene>
    <name evidence="2" type="ORF">COT75_03760</name>
</gene>
<dbReference type="EMBL" id="PEZT01000023">
    <property type="protein sequence ID" value="PIS08953.1"/>
    <property type="molecule type" value="Genomic_DNA"/>
</dbReference>
<protein>
    <recommendedName>
        <fullName evidence="4">Type II toxin-antitoxin system mRNA interferase toxin, RelE/StbE family</fullName>
    </recommendedName>
</protein>